<protein>
    <submittedName>
        <fullName evidence="2">Uncharacterized protein</fullName>
    </submittedName>
</protein>
<keyword evidence="1" id="KW-1133">Transmembrane helix</keyword>
<keyword evidence="1" id="KW-0472">Membrane</keyword>
<feature type="non-terminal residue" evidence="2">
    <location>
        <position position="108"/>
    </location>
</feature>
<feature type="transmembrane region" description="Helical" evidence="1">
    <location>
        <begin position="68"/>
        <end position="88"/>
    </location>
</feature>
<dbReference type="Proteomes" id="UP000259864">
    <property type="component" value="Chromosome 1"/>
</dbReference>
<reference evidence="3" key="1">
    <citation type="submission" date="2018-06" db="EMBL/GenBank/DDBJ databases">
        <authorList>
            <consortium name="Pathogen Informatics"/>
        </authorList>
    </citation>
    <scope>NUCLEOTIDE SEQUENCE [LARGE SCALE GENOMIC DNA]</scope>
    <source>
        <strain evidence="3">NCTC10135</strain>
    </source>
</reference>
<dbReference type="EMBL" id="LS991949">
    <property type="protein sequence ID" value="SYV89665.1"/>
    <property type="molecule type" value="Genomic_DNA"/>
</dbReference>
<keyword evidence="1" id="KW-0812">Transmembrane</keyword>
<name>A0A3B0P411_9BACT</name>
<gene>
    <name evidence="2" type="ORF">NCTC10135_00157</name>
</gene>
<evidence type="ECO:0000256" key="1">
    <source>
        <dbReference type="SAM" id="Phobius"/>
    </source>
</evidence>
<organism evidence="2 3">
    <name type="scientific">Metamycoplasma alkalescens</name>
    <dbReference type="NCBI Taxonomy" id="45363"/>
    <lineage>
        <taxon>Bacteria</taxon>
        <taxon>Bacillati</taxon>
        <taxon>Mycoplasmatota</taxon>
        <taxon>Mycoplasmoidales</taxon>
        <taxon>Metamycoplasmataceae</taxon>
        <taxon>Metamycoplasma</taxon>
    </lineage>
</organism>
<evidence type="ECO:0000313" key="2">
    <source>
        <dbReference type="EMBL" id="SYV89665.1"/>
    </source>
</evidence>
<evidence type="ECO:0000313" key="3">
    <source>
        <dbReference type="Proteomes" id="UP000259864"/>
    </source>
</evidence>
<dbReference type="AlphaFoldDB" id="A0A3B0P411"/>
<sequence length="108" mass="12386">MEIKPIITSESNENKIINEVQLVNATNVLPFNQATNISHKKTLDPEGIIPNHIYKLLNGEKKFKQANLIIFSLIFLFSLITCLLFAFAKDLFNNLIKDENVTKIPWGW</sequence>
<dbReference type="KEGG" id="mala:NCTC10135_00157"/>
<accession>A0A3B0P411</accession>
<proteinExistence type="predicted"/>
<dbReference type="STRING" id="1188234.MALK_2560"/>